<sequence>MDIEKWFTDLTGNASLREAAETSGVSKSTLSRNLDAGRMTPETIITLCRAYGRSPVTGLVETGYIESYETDGVSVPFALERATNQQLLDEIMRRSDPEARHLFGADEGTIGLAPDAEVFDFPTPDVHLGSYAADDSPNEPEEGDEGFHDGP</sequence>
<organism evidence="2 3">
    <name type="scientific">Corynebacterium yudongzhengii</name>
    <dbReference type="NCBI Taxonomy" id="2080740"/>
    <lineage>
        <taxon>Bacteria</taxon>
        <taxon>Bacillati</taxon>
        <taxon>Actinomycetota</taxon>
        <taxon>Actinomycetes</taxon>
        <taxon>Mycobacteriales</taxon>
        <taxon>Corynebacteriaceae</taxon>
        <taxon>Corynebacterium</taxon>
    </lineage>
</organism>
<dbReference type="RefSeq" id="WP_108431864.1">
    <property type="nucleotide sequence ID" value="NZ_CP026947.1"/>
</dbReference>
<evidence type="ECO:0000256" key="1">
    <source>
        <dbReference type="SAM" id="MobiDB-lite"/>
    </source>
</evidence>
<proteinExistence type="predicted"/>
<feature type="region of interest" description="Disordered" evidence="1">
    <location>
        <begin position="124"/>
        <end position="151"/>
    </location>
</feature>
<name>A0A2U1T727_9CORY</name>
<protein>
    <submittedName>
        <fullName evidence="2">Uncharacterized protein</fullName>
    </submittedName>
</protein>
<dbReference type="InterPro" id="IPR001387">
    <property type="entry name" value="Cro/C1-type_HTH"/>
</dbReference>
<dbReference type="EMBL" id="QEEZ01000009">
    <property type="protein sequence ID" value="PWC01698.1"/>
    <property type="molecule type" value="Genomic_DNA"/>
</dbReference>
<dbReference type="OrthoDB" id="4426754at2"/>
<dbReference type="CDD" id="cd00093">
    <property type="entry name" value="HTH_XRE"/>
    <property type="match status" value="1"/>
</dbReference>
<dbReference type="KEGG" id="cyz:C3B44_07685"/>
<keyword evidence="3" id="KW-1185">Reference proteome</keyword>
<evidence type="ECO:0000313" key="2">
    <source>
        <dbReference type="EMBL" id="PWC01698.1"/>
    </source>
</evidence>
<dbReference type="AlphaFoldDB" id="A0A2U1T727"/>
<reference evidence="3" key="1">
    <citation type="submission" date="2018-04" db="EMBL/GenBank/DDBJ databases">
        <authorList>
            <person name="Liu S."/>
            <person name="Wang Z."/>
            <person name="Li J."/>
        </authorList>
    </citation>
    <scope>NUCLEOTIDE SEQUENCE [LARGE SCALE GENOMIC DNA]</scope>
    <source>
        <strain evidence="3">2189</strain>
    </source>
</reference>
<evidence type="ECO:0000313" key="3">
    <source>
        <dbReference type="Proteomes" id="UP000244989"/>
    </source>
</evidence>
<gene>
    <name evidence="2" type="ORF">DF222_06205</name>
</gene>
<accession>A0A2U1T727</accession>
<comment type="caution">
    <text evidence="2">The sequence shown here is derived from an EMBL/GenBank/DDBJ whole genome shotgun (WGS) entry which is preliminary data.</text>
</comment>
<dbReference type="Proteomes" id="UP000244989">
    <property type="component" value="Unassembled WGS sequence"/>
</dbReference>